<gene>
    <name evidence="2" type="ORF">BSK56_12650</name>
</gene>
<protein>
    <submittedName>
        <fullName evidence="2">Uncharacterized protein</fullName>
    </submittedName>
</protein>
<reference evidence="2 3" key="1">
    <citation type="submission" date="2016-10" db="EMBL/GenBank/DDBJ databases">
        <title>Paenibacillus species isolates.</title>
        <authorList>
            <person name="Beno S.M."/>
        </authorList>
    </citation>
    <scope>NUCLEOTIDE SEQUENCE [LARGE SCALE GENOMIC DNA]</scope>
    <source>
        <strain evidence="2 3">FSL H7-0744</strain>
    </source>
</reference>
<comment type="caution">
    <text evidence="2">The sequence shown here is derived from an EMBL/GenBank/DDBJ whole genome shotgun (WGS) entry which is preliminary data.</text>
</comment>
<feature type="compositionally biased region" description="Basic and acidic residues" evidence="1">
    <location>
        <begin position="82"/>
        <end position="103"/>
    </location>
</feature>
<feature type="compositionally biased region" description="Basic and acidic residues" evidence="1">
    <location>
        <begin position="63"/>
        <end position="73"/>
    </location>
</feature>
<evidence type="ECO:0000313" key="2">
    <source>
        <dbReference type="EMBL" id="OMD47760.1"/>
    </source>
</evidence>
<accession>A0ABX3HBK6</accession>
<evidence type="ECO:0000313" key="3">
    <source>
        <dbReference type="Proteomes" id="UP000187412"/>
    </source>
</evidence>
<dbReference type="RefSeq" id="WP_076110839.1">
    <property type="nucleotide sequence ID" value="NZ_MPTB01000014.1"/>
</dbReference>
<dbReference type="EMBL" id="MPTB01000014">
    <property type="protein sequence ID" value="OMD47760.1"/>
    <property type="molecule type" value="Genomic_DNA"/>
</dbReference>
<dbReference type="Proteomes" id="UP000187412">
    <property type="component" value="Unassembled WGS sequence"/>
</dbReference>
<sequence>MYKAADKIANRKNIAALDDALKALTNEADTAAKLKTTLPQEMVVIDGGLMDDLARSKSLAGADDARTVGKPKAEGSSQSVEETGKSKPKDREEHERKEREQSKTEGTGKVTKSEKKKIDPPPS</sequence>
<name>A0ABX3HBK6_PAEBO</name>
<feature type="compositionally biased region" description="Basic and acidic residues" evidence="1">
    <location>
        <begin position="111"/>
        <end position="123"/>
    </location>
</feature>
<keyword evidence="3" id="KW-1185">Reference proteome</keyword>
<feature type="region of interest" description="Disordered" evidence="1">
    <location>
        <begin position="60"/>
        <end position="123"/>
    </location>
</feature>
<proteinExistence type="predicted"/>
<organism evidence="2 3">
    <name type="scientific">Paenibacillus borealis</name>
    <dbReference type="NCBI Taxonomy" id="160799"/>
    <lineage>
        <taxon>Bacteria</taxon>
        <taxon>Bacillati</taxon>
        <taxon>Bacillota</taxon>
        <taxon>Bacilli</taxon>
        <taxon>Bacillales</taxon>
        <taxon>Paenibacillaceae</taxon>
        <taxon>Paenibacillus</taxon>
    </lineage>
</organism>
<evidence type="ECO:0000256" key="1">
    <source>
        <dbReference type="SAM" id="MobiDB-lite"/>
    </source>
</evidence>